<dbReference type="PANTHER" id="PTHR32114">
    <property type="entry name" value="ABC TRANSPORTER ABCH.3"/>
    <property type="match status" value="1"/>
</dbReference>
<dbReference type="InterPro" id="IPR038729">
    <property type="entry name" value="Rad50/SbcC_AAA"/>
</dbReference>
<evidence type="ECO:0000313" key="8">
    <source>
        <dbReference type="Proteomes" id="UP000287352"/>
    </source>
</evidence>
<evidence type="ECO:0000256" key="5">
    <source>
        <dbReference type="SAM" id="MobiDB-lite"/>
    </source>
</evidence>
<comment type="caution">
    <text evidence="7">The sequence shown here is derived from an EMBL/GenBank/DDBJ whole genome shotgun (WGS) entry which is preliminary data.</text>
</comment>
<dbReference type="PANTHER" id="PTHR32114:SF2">
    <property type="entry name" value="ABC TRANSPORTER ABCH.3"/>
    <property type="match status" value="1"/>
</dbReference>
<feature type="coiled-coil region" evidence="4">
    <location>
        <begin position="713"/>
        <end position="750"/>
    </location>
</feature>
<feature type="region of interest" description="Disordered" evidence="5">
    <location>
        <begin position="657"/>
        <end position="678"/>
    </location>
</feature>
<dbReference type="GO" id="GO:0016887">
    <property type="term" value="F:ATP hydrolysis activity"/>
    <property type="evidence" value="ECO:0007669"/>
    <property type="project" value="InterPro"/>
</dbReference>
<evidence type="ECO:0000259" key="6">
    <source>
        <dbReference type="Pfam" id="PF13476"/>
    </source>
</evidence>
<dbReference type="Pfam" id="PF13476">
    <property type="entry name" value="AAA_23"/>
    <property type="match status" value="1"/>
</dbReference>
<comment type="subunit">
    <text evidence="2">Heterodimer of SbcC and SbcD.</text>
</comment>
<dbReference type="SUPFAM" id="SSF52540">
    <property type="entry name" value="P-loop containing nucleoside triphosphate hydrolases"/>
    <property type="match status" value="2"/>
</dbReference>
<evidence type="ECO:0000256" key="3">
    <source>
        <dbReference type="ARBA" id="ARBA00013368"/>
    </source>
</evidence>
<proteinExistence type="inferred from homology"/>
<evidence type="ECO:0000256" key="2">
    <source>
        <dbReference type="ARBA" id="ARBA00011322"/>
    </source>
</evidence>
<name>A0A401ZVY8_9CHLR</name>
<sequence length="1048" mass="121801">MLIKRIELENIKSYRQVAVDFRRGTTAISGANGAGKTTLVEAIGFALFGSLPYSQDQFVREGEKHGKVTVHIIGSDDRPYTVERRCGSGSRWMIYDEEADLRLEQRADVQDKLHDLFGIDRERPLDSLFRDALGVPQGTFTSIFLEPASKRKATFDALLQIEDYKQAAEKLLETQKYYQTQMQGQREEIQRLSYATAELEDWRTQLKDARLADTQQRLQHVEWSELFTQHEARLSVLNEQLFRLTRLEQEHAHRKRDYEHAQRLLFEREEQLKQAQSAEQITQESLPDHQLYEQAQVALKGLRQEAMQRDKLRQKMAHYKNEQARGEEKLNNAQSRVEEVVQARTTIVELAPYVEKQAELERQREEAGARLARYKALLDEGQRIKSQLQKVLLDQQQYEQRITAIEPLVPLAELLQERNELLTHLRVKAGEKQNLQRQLQEKRELLRERQMDRDQTADKLRRAEKNVELIEEHRQEAEEMPRLQLELESLAGQQHRLEGNIEAYTDSRAQSAGGQCPLLHETCLNIKQRGLVSLESYFDGLLQDEQSQLAHVQQQQAAIQSQIAQIKKYADALGKLGQYIEKRDMLAEQLQRNAVEIARLEREVIAFTQELEAVKQIEQQISIAEQAYNESKKADTSVRELASFKKQLQQLREQAQQLESDQQQRRAEAEPLRESEAQRNQIQTELQALNDPRSHSKAQQAIVAQENERQQQLDSEQQRQQIVIRDIQQLEEQLAVYQQLDEQIAQNESASQQSQAGHLRYLQNEREALRLPEYLHAQQQQIQLTEQAHEQLKMIEREYISAQAIFDRLELERIHSELERLRSDLTALRVRMQHHQELMTVLESQIEKAEALLIELEAAQKEYQTLEDLYQMTEQFRKLIKEAAPHVLKAMLADISAESNRIFGEVIGDKTAQLSWRNDYEIVLRRQGVDRSFAQLSGGEQMSAALSVRLALLKKLSTLNVAFFDEPTQNMDETRRMNLAEQIRRVRGFDQLLVISHDDTFEQGLDSLVRLNKVNGETHLYEENLQQRGDFQEAVLAPSMSAYDQASV</sequence>
<keyword evidence="8" id="KW-1185">Reference proteome</keyword>
<feature type="coiled-coil region" evidence="4">
    <location>
        <begin position="792"/>
        <end position="876"/>
    </location>
</feature>
<dbReference type="EMBL" id="BIFR01000001">
    <property type="protein sequence ID" value="GCE11073.1"/>
    <property type="molecule type" value="Genomic_DNA"/>
</dbReference>
<feature type="coiled-coil region" evidence="4">
    <location>
        <begin position="302"/>
        <end position="377"/>
    </location>
</feature>
<gene>
    <name evidence="7" type="ORF">KTT_09320</name>
</gene>
<protein>
    <recommendedName>
        <fullName evidence="3">Nuclease SbcCD subunit C</fullName>
    </recommendedName>
</protein>
<dbReference type="AlphaFoldDB" id="A0A401ZVY8"/>
<keyword evidence="4" id="KW-0175">Coiled coil</keyword>
<evidence type="ECO:0000313" key="7">
    <source>
        <dbReference type="EMBL" id="GCE11073.1"/>
    </source>
</evidence>
<feature type="compositionally biased region" description="Basic and acidic residues" evidence="5">
    <location>
        <begin position="662"/>
        <end position="677"/>
    </location>
</feature>
<reference evidence="8" key="1">
    <citation type="submission" date="2018-12" db="EMBL/GenBank/DDBJ databases">
        <title>Tengunoibacter tsumagoiensis gen. nov., sp. nov., Dictyobacter kobayashii sp. nov., D. alpinus sp. nov., and D. joshuensis sp. nov. and description of Dictyobacteraceae fam. nov. within the order Ktedonobacterales isolated from Tengu-no-mugimeshi.</title>
        <authorList>
            <person name="Wang C.M."/>
            <person name="Zheng Y."/>
            <person name="Sakai Y."/>
            <person name="Toyoda A."/>
            <person name="Minakuchi Y."/>
            <person name="Abe K."/>
            <person name="Yokota A."/>
            <person name="Yabe S."/>
        </authorList>
    </citation>
    <scope>NUCLEOTIDE SEQUENCE [LARGE SCALE GENOMIC DNA]</scope>
    <source>
        <strain evidence="8">Uno3</strain>
    </source>
</reference>
<dbReference type="RefSeq" id="WP_161975274.1">
    <property type="nucleotide sequence ID" value="NZ_BIFR01000001.1"/>
</dbReference>
<dbReference type="GO" id="GO:0006302">
    <property type="term" value="P:double-strand break repair"/>
    <property type="evidence" value="ECO:0007669"/>
    <property type="project" value="InterPro"/>
</dbReference>
<feature type="coiled-coil region" evidence="4">
    <location>
        <begin position="425"/>
        <end position="480"/>
    </location>
</feature>
<evidence type="ECO:0000256" key="1">
    <source>
        <dbReference type="ARBA" id="ARBA00006930"/>
    </source>
</evidence>
<accession>A0A401ZVY8</accession>
<dbReference type="Gene3D" id="3.40.50.300">
    <property type="entry name" value="P-loop containing nucleotide triphosphate hydrolases"/>
    <property type="match status" value="2"/>
</dbReference>
<organism evidence="7 8">
    <name type="scientific">Tengunoibacter tsumagoiensis</name>
    <dbReference type="NCBI Taxonomy" id="2014871"/>
    <lineage>
        <taxon>Bacteria</taxon>
        <taxon>Bacillati</taxon>
        <taxon>Chloroflexota</taxon>
        <taxon>Ktedonobacteria</taxon>
        <taxon>Ktedonobacterales</taxon>
        <taxon>Dictyobacteraceae</taxon>
        <taxon>Tengunoibacter</taxon>
    </lineage>
</organism>
<evidence type="ECO:0000256" key="4">
    <source>
        <dbReference type="SAM" id="Coils"/>
    </source>
</evidence>
<dbReference type="Proteomes" id="UP000287352">
    <property type="component" value="Unassembled WGS sequence"/>
</dbReference>
<feature type="domain" description="Rad50/SbcC-type AAA" evidence="6">
    <location>
        <begin position="5"/>
        <end position="201"/>
    </location>
</feature>
<comment type="similarity">
    <text evidence="1">Belongs to the SMC family. SbcC subfamily.</text>
</comment>
<dbReference type="InterPro" id="IPR027417">
    <property type="entry name" value="P-loop_NTPase"/>
</dbReference>